<accession>A0A6J4U7L5</accession>
<proteinExistence type="predicted"/>
<dbReference type="InterPro" id="IPR011051">
    <property type="entry name" value="RmlC_Cupin_sf"/>
</dbReference>
<gene>
    <name evidence="1" type="ORF">AVDCRST_MAG43-288</name>
</gene>
<evidence type="ECO:0000313" key="1">
    <source>
        <dbReference type="EMBL" id="CAA9542695.1"/>
    </source>
</evidence>
<dbReference type="EMBL" id="CADCWI010000015">
    <property type="protein sequence ID" value="CAA9542695.1"/>
    <property type="molecule type" value="Genomic_DNA"/>
</dbReference>
<dbReference type="SUPFAM" id="SSF51182">
    <property type="entry name" value="RmlC-like cupins"/>
    <property type="match status" value="1"/>
</dbReference>
<name>A0A6J4U7L5_9BACT</name>
<sequence length="93" mass="10532">MIQGTNRYWRWERLDDGSDPDRADLRLGEVFDHGPGEYVLWDDPLHVQQGVDGVAYEFVFFGRNPNLQPRAYFDPATGQATYAAAVDTACPPQ</sequence>
<organism evidence="1">
    <name type="scientific">uncultured Thermomicrobiales bacterium</name>
    <dbReference type="NCBI Taxonomy" id="1645740"/>
    <lineage>
        <taxon>Bacteria</taxon>
        <taxon>Pseudomonadati</taxon>
        <taxon>Thermomicrobiota</taxon>
        <taxon>Thermomicrobia</taxon>
        <taxon>Thermomicrobiales</taxon>
        <taxon>environmental samples</taxon>
    </lineage>
</organism>
<protein>
    <submittedName>
        <fullName evidence="1">Uncharacterized protein</fullName>
    </submittedName>
</protein>
<reference evidence="1" key="1">
    <citation type="submission" date="2020-02" db="EMBL/GenBank/DDBJ databases">
        <authorList>
            <person name="Meier V. D."/>
        </authorList>
    </citation>
    <scope>NUCLEOTIDE SEQUENCE</scope>
    <source>
        <strain evidence="1">AVDCRST_MAG43</strain>
    </source>
</reference>
<dbReference type="AlphaFoldDB" id="A0A6J4U7L5"/>